<reference evidence="1 2" key="1">
    <citation type="journal article" date="2016" name="Genome Announc.">
        <title>Draft Genome Sequences of Five Rapidly Growing Mycobacterium Species, M. thermoresistibile, M. fortuitum subsp. acetamidolyticum, M. canariasense, M. brisbanense, and M. novocastrense.</title>
        <authorList>
            <person name="Katahira K."/>
            <person name="Ogura Y."/>
            <person name="Gotoh Y."/>
            <person name="Hayashi T."/>
        </authorList>
    </citation>
    <scope>NUCLEOTIDE SEQUENCE [LARGE SCALE GENOMIC DNA]</scope>
    <source>
        <strain evidence="1 2">JCM6362</strain>
    </source>
</reference>
<evidence type="ECO:0000313" key="1">
    <source>
        <dbReference type="EMBL" id="GAT15100.1"/>
    </source>
</evidence>
<proteinExistence type="predicted"/>
<evidence type="ECO:0000313" key="2">
    <source>
        <dbReference type="Proteomes" id="UP000069654"/>
    </source>
</evidence>
<dbReference type="AlphaFoldDB" id="A0A124E8A5"/>
<accession>A0A124E8A5</accession>
<dbReference type="Proteomes" id="UP000069654">
    <property type="component" value="Unassembled WGS sequence"/>
</dbReference>
<name>A0A124E8A5_MYCTH</name>
<reference evidence="2" key="2">
    <citation type="submission" date="2016-02" db="EMBL/GenBank/DDBJ databases">
        <title>Draft genome sequence of five rapidly growing Mycobacterium species.</title>
        <authorList>
            <person name="Katahira K."/>
            <person name="Gotou Y."/>
            <person name="Iida K."/>
            <person name="Ogura Y."/>
            <person name="Hayashi T."/>
        </authorList>
    </citation>
    <scope>NUCLEOTIDE SEQUENCE [LARGE SCALE GENOMIC DNA]</scope>
    <source>
        <strain evidence="2">JCM6362</strain>
    </source>
</reference>
<dbReference type="RefSeq" id="WP_003924557.1">
    <property type="nucleotide sequence ID" value="NZ_BCTB01000012.1"/>
</dbReference>
<organism evidence="1 2">
    <name type="scientific">Mycolicibacterium thermoresistibile</name>
    <name type="common">Mycobacterium thermoresistibile</name>
    <dbReference type="NCBI Taxonomy" id="1797"/>
    <lineage>
        <taxon>Bacteria</taxon>
        <taxon>Bacillati</taxon>
        <taxon>Actinomycetota</taxon>
        <taxon>Actinomycetes</taxon>
        <taxon>Mycobacteriales</taxon>
        <taxon>Mycobacteriaceae</taxon>
        <taxon>Mycolicibacterium</taxon>
    </lineage>
</organism>
<sequence length="42" mass="4664">MDPNPDYDASDEIEYFFNWFAWGLRGISGPGGGYPPPAYPPV</sequence>
<dbReference type="EMBL" id="BCTB01000012">
    <property type="protein sequence ID" value="GAT15100.1"/>
    <property type="molecule type" value="Genomic_DNA"/>
</dbReference>
<dbReference type="STRING" id="1797.RMCT_2070"/>
<protein>
    <submittedName>
        <fullName evidence="1">Uncharacterized protein</fullName>
    </submittedName>
</protein>
<gene>
    <name evidence="1" type="ORF">RMCT_2070</name>
</gene>
<comment type="caution">
    <text evidence="1">The sequence shown here is derived from an EMBL/GenBank/DDBJ whole genome shotgun (WGS) entry which is preliminary data.</text>
</comment>